<evidence type="ECO:0000256" key="1">
    <source>
        <dbReference type="SAM" id="MobiDB-lite"/>
    </source>
</evidence>
<name>A0A6J4S8P5_9ACTN</name>
<dbReference type="AlphaFoldDB" id="A0A6J4S8P5"/>
<feature type="compositionally biased region" description="Basic and acidic residues" evidence="1">
    <location>
        <begin position="136"/>
        <end position="145"/>
    </location>
</feature>
<sequence length="308" mass="34680">ASHRHRRRRIHRIEPRRRAARRRPSGDGHRRPLQRARGEPARRHGARSDAGARRRLRSGGDAGDLPRLRARGRLPPGGPDRRPQVGGRPGLRRTHQRGRHRLGARGRAAHRSAPRGVRLHRGSALRRDGRHPHARGQRDRTDGAVRHQQVRRRGLPRPLPPALRPLHARPALRQRLRAAPGSARRGRRHRHLLRHRAGGRPRGRLRRRAPDARLRLRRRRRAGLPAGRGVRRHRGAERRHVAGDDGARDRRGAGARGRLQAGPARRGEPLLPRRHARRAGAGIPRAGAAARGTPAHDGGGARRRPRDL</sequence>
<feature type="region of interest" description="Disordered" evidence="1">
    <location>
        <begin position="1"/>
        <end position="308"/>
    </location>
</feature>
<dbReference type="GO" id="GO:0003978">
    <property type="term" value="F:UDP-glucose 4-epimerase activity"/>
    <property type="evidence" value="ECO:0007669"/>
    <property type="project" value="UniProtKB-EC"/>
</dbReference>
<feature type="non-terminal residue" evidence="2">
    <location>
        <position position="308"/>
    </location>
</feature>
<accession>A0A6J4S8P5</accession>
<feature type="compositionally biased region" description="Basic residues" evidence="1">
    <location>
        <begin position="1"/>
        <end position="11"/>
    </location>
</feature>
<evidence type="ECO:0000313" key="2">
    <source>
        <dbReference type="EMBL" id="CAA9486118.1"/>
    </source>
</evidence>
<feature type="compositionally biased region" description="Basic residues" evidence="1">
    <location>
        <begin position="166"/>
        <end position="176"/>
    </location>
</feature>
<feature type="compositionally biased region" description="Basic and acidic residues" evidence="1">
    <location>
        <begin position="238"/>
        <end position="252"/>
    </location>
</feature>
<feature type="compositionally biased region" description="Basic residues" evidence="1">
    <location>
        <begin position="90"/>
        <end position="135"/>
    </location>
</feature>
<reference evidence="2" key="1">
    <citation type="submission" date="2020-02" db="EMBL/GenBank/DDBJ databases">
        <authorList>
            <person name="Meier V. D."/>
        </authorList>
    </citation>
    <scope>NUCLEOTIDE SEQUENCE</scope>
    <source>
        <strain evidence="2">AVDCRST_MAG38</strain>
    </source>
</reference>
<protein>
    <submittedName>
        <fullName evidence="2">UDP-glucose 4-epimerase</fullName>
        <ecNumber evidence="2">5.1.3.2</ecNumber>
    </submittedName>
</protein>
<dbReference type="EMBL" id="CADCVJ010000198">
    <property type="protein sequence ID" value="CAA9486118.1"/>
    <property type="molecule type" value="Genomic_DNA"/>
</dbReference>
<feature type="compositionally biased region" description="Basic residues" evidence="1">
    <location>
        <begin position="184"/>
        <end position="207"/>
    </location>
</feature>
<organism evidence="2">
    <name type="scientific">uncultured Solirubrobacteraceae bacterium</name>
    <dbReference type="NCBI Taxonomy" id="1162706"/>
    <lineage>
        <taxon>Bacteria</taxon>
        <taxon>Bacillati</taxon>
        <taxon>Actinomycetota</taxon>
        <taxon>Thermoleophilia</taxon>
        <taxon>Solirubrobacterales</taxon>
        <taxon>Solirubrobacteraceae</taxon>
        <taxon>environmental samples</taxon>
    </lineage>
</organism>
<dbReference type="EC" id="5.1.3.2" evidence="2"/>
<keyword evidence="2" id="KW-0413">Isomerase</keyword>
<feature type="compositionally biased region" description="Basic and acidic residues" evidence="1">
    <location>
        <begin position="24"/>
        <end position="52"/>
    </location>
</feature>
<proteinExistence type="predicted"/>
<feature type="non-terminal residue" evidence="2">
    <location>
        <position position="1"/>
    </location>
</feature>
<gene>
    <name evidence="2" type="ORF">AVDCRST_MAG38-2349</name>
</gene>
<feature type="compositionally biased region" description="Low complexity" evidence="1">
    <location>
        <begin position="279"/>
        <end position="295"/>
    </location>
</feature>